<evidence type="ECO:0000313" key="5">
    <source>
        <dbReference type="EMBL" id="TWP34665.1"/>
    </source>
</evidence>
<sequence length="258" mass="27886">MQTDAVLTMLQEVAAEVIEPRFRSLADGEVMEKNPGDLVTVADREAEVILTRRLQQAYPDALVVGEEAVSADRSILDQAASADHWFTVDPVDGTKNFVHGSPDHAVMVGEVRGAEIVRGWIWQPQHRASYVAERGAGVMRNGEPMTRVAPDLQALRGRTSRRRWVGRALPGLTPMDLSWACCGVDYPRIAEGVADYLVYGSTMPWDHVPGALIVAETGGYAGYLDGTAYDPKTLAAPLVVAAGRAAYDRVVESGAELA</sequence>
<evidence type="ECO:0000313" key="6">
    <source>
        <dbReference type="Proteomes" id="UP000320244"/>
    </source>
</evidence>
<protein>
    <submittedName>
        <fullName evidence="5">Inositol monophosphatase</fullName>
    </submittedName>
</protein>
<dbReference type="Proteomes" id="UP000320244">
    <property type="component" value="Unassembled WGS sequence"/>
</dbReference>
<reference evidence="5 6" key="1">
    <citation type="submission" date="2019-05" db="EMBL/GenBank/DDBJ databases">
        <authorList>
            <person name="Lee S.D."/>
        </authorList>
    </citation>
    <scope>NUCLEOTIDE SEQUENCE [LARGE SCALE GENOMIC DNA]</scope>
    <source>
        <strain evidence="5 6">C5-26</strain>
    </source>
</reference>
<dbReference type="Pfam" id="PF00459">
    <property type="entry name" value="Inositol_P"/>
    <property type="match status" value="1"/>
</dbReference>
<evidence type="ECO:0000256" key="2">
    <source>
        <dbReference type="ARBA" id="ARBA00022801"/>
    </source>
</evidence>
<comment type="cofactor">
    <cofactor evidence="4">
        <name>Mg(2+)</name>
        <dbReference type="ChEBI" id="CHEBI:18420"/>
    </cofactor>
</comment>
<dbReference type="InterPro" id="IPR020583">
    <property type="entry name" value="Inositol_monoP_metal-BS"/>
</dbReference>
<name>A0A563DWT2_9MICO</name>
<feature type="binding site" evidence="4">
    <location>
        <position position="66"/>
    </location>
    <ligand>
        <name>Mg(2+)</name>
        <dbReference type="ChEBI" id="CHEBI:18420"/>
        <label>1</label>
        <note>catalytic</note>
    </ligand>
</feature>
<dbReference type="AlphaFoldDB" id="A0A563DWT2"/>
<dbReference type="RefSeq" id="WP_146318358.1">
    <property type="nucleotide sequence ID" value="NZ_VCQV01000025.1"/>
</dbReference>
<dbReference type="GO" id="GO:0008934">
    <property type="term" value="F:inositol monophosphate 1-phosphatase activity"/>
    <property type="evidence" value="ECO:0007669"/>
    <property type="project" value="TreeGrafter"/>
</dbReference>
<dbReference type="GO" id="GO:0046872">
    <property type="term" value="F:metal ion binding"/>
    <property type="evidence" value="ECO:0007669"/>
    <property type="project" value="UniProtKB-KW"/>
</dbReference>
<dbReference type="Gene3D" id="3.40.190.80">
    <property type="match status" value="1"/>
</dbReference>
<reference evidence="5 6" key="2">
    <citation type="submission" date="2019-08" db="EMBL/GenBank/DDBJ databases">
        <title>Jejuicoccus antrihumi gen. nov., sp. nov., a new member of the family Dermacoccaceae isolated from a cave.</title>
        <authorList>
            <person name="Schumann P."/>
            <person name="Kim I.S."/>
        </authorList>
    </citation>
    <scope>NUCLEOTIDE SEQUENCE [LARGE SCALE GENOMIC DNA]</scope>
    <source>
        <strain evidence="5 6">C5-26</strain>
    </source>
</reference>
<dbReference type="PROSITE" id="PS00629">
    <property type="entry name" value="IMP_1"/>
    <property type="match status" value="1"/>
</dbReference>
<dbReference type="PANTHER" id="PTHR20854:SF4">
    <property type="entry name" value="INOSITOL-1-MONOPHOSPHATASE-RELATED"/>
    <property type="match status" value="1"/>
</dbReference>
<keyword evidence="2" id="KW-0378">Hydrolase</keyword>
<dbReference type="CDD" id="cd01637">
    <property type="entry name" value="IMPase_like"/>
    <property type="match status" value="1"/>
</dbReference>
<evidence type="ECO:0000256" key="4">
    <source>
        <dbReference type="PIRSR" id="PIRSR600760-2"/>
    </source>
</evidence>
<dbReference type="GO" id="GO:0006020">
    <property type="term" value="P:inositol metabolic process"/>
    <property type="evidence" value="ECO:0007669"/>
    <property type="project" value="TreeGrafter"/>
</dbReference>
<dbReference type="GO" id="GO:0007165">
    <property type="term" value="P:signal transduction"/>
    <property type="evidence" value="ECO:0007669"/>
    <property type="project" value="TreeGrafter"/>
</dbReference>
<feature type="binding site" evidence="4">
    <location>
        <position position="206"/>
    </location>
    <ligand>
        <name>Mg(2+)</name>
        <dbReference type="ChEBI" id="CHEBI:18420"/>
        <label>1</label>
        <note>catalytic</note>
    </ligand>
</feature>
<feature type="binding site" evidence="4">
    <location>
        <position position="92"/>
    </location>
    <ligand>
        <name>Mg(2+)</name>
        <dbReference type="ChEBI" id="CHEBI:18420"/>
        <label>1</label>
        <note>catalytic</note>
    </ligand>
</feature>
<keyword evidence="6" id="KW-1185">Reference proteome</keyword>
<organism evidence="5 6">
    <name type="scientific">Leekyejoonella antrihumi</name>
    <dbReference type="NCBI Taxonomy" id="1660198"/>
    <lineage>
        <taxon>Bacteria</taxon>
        <taxon>Bacillati</taxon>
        <taxon>Actinomycetota</taxon>
        <taxon>Actinomycetes</taxon>
        <taxon>Micrococcales</taxon>
        <taxon>Dermacoccaceae</taxon>
        <taxon>Leekyejoonella</taxon>
    </lineage>
</organism>
<comment type="caution">
    <text evidence="5">The sequence shown here is derived from an EMBL/GenBank/DDBJ whole genome shotgun (WGS) entry which is preliminary data.</text>
</comment>
<dbReference type="InterPro" id="IPR000760">
    <property type="entry name" value="Inositol_monophosphatase-like"/>
</dbReference>
<proteinExistence type="predicted"/>
<evidence type="ECO:0000256" key="3">
    <source>
        <dbReference type="ARBA" id="ARBA00022842"/>
    </source>
</evidence>
<dbReference type="SUPFAM" id="SSF56655">
    <property type="entry name" value="Carbohydrate phosphatase"/>
    <property type="match status" value="1"/>
</dbReference>
<accession>A0A563DWT2</accession>
<dbReference type="PRINTS" id="PR00377">
    <property type="entry name" value="IMPHPHTASES"/>
</dbReference>
<feature type="binding site" evidence="4">
    <location>
        <position position="89"/>
    </location>
    <ligand>
        <name>Mg(2+)</name>
        <dbReference type="ChEBI" id="CHEBI:18420"/>
        <label>1</label>
        <note>catalytic</note>
    </ligand>
</feature>
<dbReference type="OrthoDB" id="9772456at2"/>
<dbReference type="PANTHER" id="PTHR20854">
    <property type="entry name" value="INOSITOL MONOPHOSPHATASE"/>
    <property type="match status" value="1"/>
</dbReference>
<keyword evidence="1 4" id="KW-0479">Metal-binding</keyword>
<keyword evidence="3 4" id="KW-0460">Magnesium</keyword>
<gene>
    <name evidence="5" type="ORF">FGL98_16240</name>
</gene>
<evidence type="ECO:0000256" key="1">
    <source>
        <dbReference type="ARBA" id="ARBA00022723"/>
    </source>
</evidence>
<dbReference type="EMBL" id="VCQV01000025">
    <property type="protein sequence ID" value="TWP34665.1"/>
    <property type="molecule type" value="Genomic_DNA"/>
</dbReference>
<dbReference type="Gene3D" id="3.30.540.10">
    <property type="entry name" value="Fructose-1,6-Bisphosphatase, subunit A, domain 1"/>
    <property type="match status" value="1"/>
</dbReference>